<feature type="domain" description="Threonine/Serine exporter ThrE" evidence="9">
    <location>
        <begin position="5"/>
        <end position="132"/>
    </location>
</feature>
<keyword evidence="6 8" id="KW-0472">Membrane</keyword>
<sequence length="148" mass="16280">MVLKLIGVFIAIVAFSLLIEVPKRYLLLAGTVGAVGGLIFLICHDLLTMGNVAASFWSALVIAFLSHTFARKFKAPVTLFLIAGILPTVPGAGMYRIVYSMTMEEGSMTSRYLIETLEIAGVIALAIFLMDSLFRVFKKGWRQNFVRS</sequence>
<dbReference type="InterPro" id="IPR024528">
    <property type="entry name" value="ThrE_2"/>
</dbReference>
<keyword evidence="4 8" id="KW-0812">Transmembrane</keyword>
<evidence type="ECO:0000256" key="6">
    <source>
        <dbReference type="ARBA" id="ARBA00023136"/>
    </source>
</evidence>
<comment type="subcellular location">
    <subcellularLocation>
        <location evidence="1">Cell membrane</location>
        <topology evidence="1">Multi-pass membrane protein</topology>
    </subcellularLocation>
</comment>
<feature type="transmembrane region" description="Helical" evidence="8">
    <location>
        <begin position="6"/>
        <end position="21"/>
    </location>
</feature>
<name>A0A7M2RLI9_9FIRM</name>
<keyword evidence="11" id="KW-1185">Reference proteome</keyword>
<gene>
    <name evidence="10" type="ORF">INP51_08055</name>
</gene>
<evidence type="ECO:0000256" key="7">
    <source>
        <dbReference type="ARBA" id="ARBA00034125"/>
    </source>
</evidence>
<feature type="transmembrane region" description="Helical" evidence="8">
    <location>
        <begin position="26"/>
        <end position="47"/>
    </location>
</feature>
<feature type="transmembrane region" description="Helical" evidence="8">
    <location>
        <begin position="119"/>
        <end position="137"/>
    </location>
</feature>
<evidence type="ECO:0000313" key="10">
    <source>
        <dbReference type="EMBL" id="QOV20854.1"/>
    </source>
</evidence>
<dbReference type="PANTHER" id="PTHR34390:SF1">
    <property type="entry name" value="SUCCINATE TRANSPORTER SUBUNIT YJJB-RELATED"/>
    <property type="match status" value="1"/>
</dbReference>
<dbReference type="GO" id="GO:0005886">
    <property type="term" value="C:plasma membrane"/>
    <property type="evidence" value="ECO:0007669"/>
    <property type="project" value="UniProtKB-SubCell"/>
</dbReference>
<dbReference type="InterPro" id="IPR050539">
    <property type="entry name" value="ThrE_Dicarb/AminoAcid_Exp"/>
</dbReference>
<dbReference type="KEGG" id="bliq:INP51_08055"/>
<keyword evidence="5 8" id="KW-1133">Transmembrane helix</keyword>
<dbReference type="EMBL" id="CP063304">
    <property type="protein sequence ID" value="QOV20854.1"/>
    <property type="molecule type" value="Genomic_DNA"/>
</dbReference>
<dbReference type="AlphaFoldDB" id="A0A7M2RLI9"/>
<evidence type="ECO:0000313" key="11">
    <source>
        <dbReference type="Proteomes" id="UP000593601"/>
    </source>
</evidence>
<evidence type="ECO:0000259" key="9">
    <source>
        <dbReference type="Pfam" id="PF12821"/>
    </source>
</evidence>
<protein>
    <submittedName>
        <fullName evidence="10">Threonine/serine exporter family protein</fullName>
    </submittedName>
</protein>
<dbReference type="Pfam" id="PF12821">
    <property type="entry name" value="ThrE_2"/>
    <property type="match status" value="1"/>
</dbReference>
<feature type="transmembrane region" description="Helical" evidence="8">
    <location>
        <begin position="77"/>
        <end position="99"/>
    </location>
</feature>
<evidence type="ECO:0000256" key="3">
    <source>
        <dbReference type="ARBA" id="ARBA00022519"/>
    </source>
</evidence>
<evidence type="ECO:0000256" key="4">
    <source>
        <dbReference type="ARBA" id="ARBA00022692"/>
    </source>
</evidence>
<dbReference type="GO" id="GO:0015744">
    <property type="term" value="P:succinate transport"/>
    <property type="evidence" value="ECO:0007669"/>
    <property type="project" value="TreeGrafter"/>
</dbReference>
<evidence type="ECO:0000256" key="1">
    <source>
        <dbReference type="ARBA" id="ARBA00004651"/>
    </source>
</evidence>
<comment type="similarity">
    <text evidence="7">Belongs to the ThrE exporter (TC 2.A.79) family.</text>
</comment>
<organism evidence="10 11">
    <name type="scientific">Blautia liquoris</name>
    <dbReference type="NCBI Taxonomy" id="2779518"/>
    <lineage>
        <taxon>Bacteria</taxon>
        <taxon>Bacillati</taxon>
        <taxon>Bacillota</taxon>
        <taxon>Clostridia</taxon>
        <taxon>Lachnospirales</taxon>
        <taxon>Lachnospiraceae</taxon>
        <taxon>Blautia</taxon>
    </lineage>
</organism>
<reference evidence="10 11" key="1">
    <citation type="submission" date="2020-10" db="EMBL/GenBank/DDBJ databases">
        <title>Blautia liquoris sp.nov., isolated from the mud in a fermentation cellar used for the production of Chinese strong-flavoured liquor.</title>
        <authorList>
            <person name="Lu L."/>
        </authorList>
    </citation>
    <scope>NUCLEOTIDE SEQUENCE [LARGE SCALE GENOMIC DNA]</scope>
    <source>
        <strain evidence="10 11">LZLJ-3</strain>
    </source>
</reference>
<accession>A0A7M2RLI9</accession>
<evidence type="ECO:0000256" key="5">
    <source>
        <dbReference type="ARBA" id="ARBA00022989"/>
    </source>
</evidence>
<dbReference type="PANTHER" id="PTHR34390">
    <property type="entry name" value="UPF0442 PROTEIN YJJB-RELATED"/>
    <property type="match status" value="1"/>
</dbReference>
<dbReference type="Proteomes" id="UP000593601">
    <property type="component" value="Chromosome"/>
</dbReference>
<proteinExistence type="inferred from homology"/>
<evidence type="ECO:0000256" key="8">
    <source>
        <dbReference type="SAM" id="Phobius"/>
    </source>
</evidence>
<keyword evidence="2" id="KW-1003">Cell membrane</keyword>
<keyword evidence="3" id="KW-0997">Cell inner membrane</keyword>
<feature type="transmembrane region" description="Helical" evidence="8">
    <location>
        <begin position="53"/>
        <end position="70"/>
    </location>
</feature>
<dbReference type="RefSeq" id="WP_193737168.1">
    <property type="nucleotide sequence ID" value="NZ_CP063304.1"/>
</dbReference>
<evidence type="ECO:0000256" key="2">
    <source>
        <dbReference type="ARBA" id="ARBA00022475"/>
    </source>
</evidence>